<dbReference type="InterPro" id="IPR052039">
    <property type="entry name" value="Caspase-related_regulators"/>
</dbReference>
<dbReference type="InterPro" id="IPR011600">
    <property type="entry name" value="Pept_C14_caspase"/>
</dbReference>
<dbReference type="InterPro" id="IPR029030">
    <property type="entry name" value="Caspase-like_dom_sf"/>
</dbReference>
<dbReference type="Proteomes" id="UP000317496">
    <property type="component" value="Chromosome"/>
</dbReference>
<dbReference type="EMBL" id="CP041636">
    <property type="protein sequence ID" value="QDO98047.1"/>
    <property type="molecule type" value="Genomic_DNA"/>
</dbReference>
<proteinExistence type="predicted"/>
<dbReference type="GO" id="GO:0006508">
    <property type="term" value="P:proteolysis"/>
    <property type="evidence" value="ECO:0007669"/>
    <property type="project" value="InterPro"/>
</dbReference>
<name>A0A516H2P7_9PROT</name>
<dbReference type="SUPFAM" id="SSF52129">
    <property type="entry name" value="Caspase-like"/>
    <property type="match status" value="1"/>
</dbReference>
<dbReference type="PANTHER" id="PTHR22576:SF37">
    <property type="entry name" value="MUCOSA-ASSOCIATED LYMPHOID TISSUE LYMPHOMA TRANSLOCATION PROTEIN 1"/>
    <property type="match status" value="1"/>
</dbReference>
<accession>A0A516H2P7</accession>
<protein>
    <submittedName>
        <fullName evidence="2">Caspase family protein</fullName>
    </submittedName>
</protein>
<reference evidence="2 3" key="1">
    <citation type="submission" date="2019-07" db="EMBL/GenBank/DDBJ databases">
        <title>Genome sequencing for Ferrovibrio sp. K5.</title>
        <authorList>
            <person name="Park S.-J."/>
        </authorList>
    </citation>
    <scope>NUCLEOTIDE SEQUENCE [LARGE SCALE GENOMIC DNA]</scope>
    <source>
        <strain evidence="2 3">K5</strain>
    </source>
</reference>
<dbReference type="OrthoDB" id="321999at2"/>
<sequence>MARANRRVRGKTGGRAMQGLIRLKQIIFAVLVALALPATSSQATTQRLALVIGNNAYTDGLLKNPINDARTMAATLRELGFEVRVLENADRTAMQRAVVEFGRKLNQDTVGLFYFAGHGMQVRGANYLIPVKASIESEDEVEVEGVDVAYVMARMATAKNQFNIVILDACRNNPFQRSFRSVSNGLAAISAPTGTLIAYATAPGSVASDGDAANGIYTSELVKAIRQPGLSMEEAFKQARGGVIARTQGKQTPWESSSVVGNFMFKATAPTQVASLAAPVRDSAAEIAFWNTVKDSQDARDYQAYVDSYPNGAFDRLARTRIASLGEAAKQRSAPAPVLAPAAEAKVARPAAEPKKDTVAVASLKSAPLPSKPNSAFVDTGDLEATLRQNWPAVEAALKAHVTAQYNTYRILIPANNALVTDVRLNQATLERVIDAEAGRIGVLLDGMLQSNTSYGSNQILWRPFKAQFTYDVKFGDGRVVIGPYAYVPPGQAQAPAPAMVASLQAPAANLNAGPALAGDYEALLRQNWPKVEAALKTHLQTDFAKYRIMVPSTTHNTAMPADLKLGKASLQSVDTAARRATILLTGQRHDGGSVWGSFSASFSYALDLVDDRVVIGEYHLTP</sequence>
<dbReference type="PROSITE" id="PS50208">
    <property type="entry name" value="CASPASE_P20"/>
    <property type="match status" value="1"/>
</dbReference>
<keyword evidence="3" id="KW-1185">Reference proteome</keyword>
<feature type="domain" description="Caspase family p20" evidence="1">
    <location>
        <begin position="45"/>
        <end position="174"/>
    </location>
</feature>
<dbReference type="Pfam" id="PF00656">
    <property type="entry name" value="Peptidase_C14"/>
    <property type="match status" value="1"/>
</dbReference>
<dbReference type="InterPro" id="IPR001309">
    <property type="entry name" value="Pept_C14_p20"/>
</dbReference>
<organism evidence="2 3">
    <name type="scientific">Ferrovibrio terrae</name>
    <dbReference type="NCBI Taxonomy" id="2594003"/>
    <lineage>
        <taxon>Bacteria</taxon>
        <taxon>Pseudomonadati</taxon>
        <taxon>Pseudomonadota</taxon>
        <taxon>Alphaproteobacteria</taxon>
        <taxon>Rhodospirillales</taxon>
        <taxon>Rhodospirillaceae</taxon>
        <taxon>Ferrovibrio</taxon>
    </lineage>
</organism>
<dbReference type="GO" id="GO:0004197">
    <property type="term" value="F:cysteine-type endopeptidase activity"/>
    <property type="evidence" value="ECO:0007669"/>
    <property type="project" value="InterPro"/>
</dbReference>
<dbReference type="AlphaFoldDB" id="A0A516H2P7"/>
<dbReference type="Gene3D" id="3.40.50.1460">
    <property type="match status" value="1"/>
</dbReference>
<dbReference type="KEGG" id="fer:FNB15_12535"/>
<dbReference type="PANTHER" id="PTHR22576">
    <property type="entry name" value="MUCOSA ASSOCIATED LYMPHOID TISSUE LYMPHOMA TRANSLOCATION PROTEIN 1/PARACASPASE"/>
    <property type="match status" value="1"/>
</dbReference>
<evidence type="ECO:0000313" key="3">
    <source>
        <dbReference type="Proteomes" id="UP000317496"/>
    </source>
</evidence>
<gene>
    <name evidence="2" type="ORF">FNB15_12535</name>
</gene>
<evidence type="ECO:0000259" key="1">
    <source>
        <dbReference type="PROSITE" id="PS50208"/>
    </source>
</evidence>
<evidence type="ECO:0000313" key="2">
    <source>
        <dbReference type="EMBL" id="QDO98047.1"/>
    </source>
</evidence>